<gene>
    <name evidence="1" type="ORF">IE53DRAFT_304488</name>
</gene>
<evidence type="ECO:0000313" key="1">
    <source>
        <dbReference type="EMBL" id="PWN46640.1"/>
    </source>
</evidence>
<evidence type="ECO:0000313" key="2">
    <source>
        <dbReference type="Proteomes" id="UP000245626"/>
    </source>
</evidence>
<dbReference type="Proteomes" id="UP000245626">
    <property type="component" value="Unassembled WGS sequence"/>
</dbReference>
<keyword evidence="2" id="KW-1185">Reference proteome</keyword>
<dbReference type="EMBL" id="KZ820810">
    <property type="protein sequence ID" value="PWN46640.1"/>
    <property type="molecule type" value="Genomic_DNA"/>
</dbReference>
<accession>A0ACD0NLH7</accession>
<feature type="non-terminal residue" evidence="1">
    <location>
        <position position="142"/>
    </location>
</feature>
<reference evidence="1 2" key="1">
    <citation type="journal article" date="2018" name="Mol. Biol. Evol.">
        <title>Broad Genomic Sampling Reveals a Smut Pathogenic Ancestry of the Fungal Clade Ustilaginomycotina.</title>
        <authorList>
            <person name="Kijpornyongpan T."/>
            <person name="Mondo S.J."/>
            <person name="Barry K."/>
            <person name="Sandor L."/>
            <person name="Lee J."/>
            <person name="Lipzen A."/>
            <person name="Pangilinan J."/>
            <person name="LaButti K."/>
            <person name="Hainaut M."/>
            <person name="Henrissat B."/>
            <person name="Grigoriev I.V."/>
            <person name="Spatafora J.W."/>
            <person name="Aime M.C."/>
        </authorList>
    </citation>
    <scope>NUCLEOTIDE SEQUENCE [LARGE SCALE GENOMIC DNA]</scope>
    <source>
        <strain evidence="1 2">SA 807</strain>
    </source>
</reference>
<name>A0ACD0NLH7_9BASI</name>
<proteinExistence type="predicted"/>
<feature type="non-terminal residue" evidence="1">
    <location>
        <position position="1"/>
    </location>
</feature>
<protein>
    <submittedName>
        <fullName evidence="1">WD40 repeat-like protein</fullName>
    </submittedName>
</protein>
<sequence length="142" mass="15828">IFKRRPIKEFRGHTSDILDLNWSKNNFLLSSSMDGTVRLWHVTRSECLCTFGMPDMVTGVSFHPKDDRYFISGGLDGKLRLWNIPAKKVQSSQEVPGLITAVAFTESGKVACVGTFTGAALFYDVSDKLTYSSSIAVRRRSS</sequence>
<organism evidence="1 2">
    <name type="scientific">Violaceomyces palustris</name>
    <dbReference type="NCBI Taxonomy" id="1673888"/>
    <lineage>
        <taxon>Eukaryota</taxon>
        <taxon>Fungi</taxon>
        <taxon>Dikarya</taxon>
        <taxon>Basidiomycota</taxon>
        <taxon>Ustilaginomycotina</taxon>
        <taxon>Ustilaginomycetes</taxon>
        <taxon>Violaceomycetales</taxon>
        <taxon>Violaceomycetaceae</taxon>
        <taxon>Violaceomyces</taxon>
    </lineage>
</organism>